<keyword evidence="3 4" id="KW-0413">Isomerase</keyword>
<evidence type="ECO:0000313" key="10">
    <source>
        <dbReference type="Proteomes" id="UP000342249"/>
    </source>
</evidence>
<dbReference type="Gene3D" id="3.30.70.580">
    <property type="entry name" value="Pseudouridine synthase I, catalytic domain, N-terminal subdomain"/>
    <property type="match status" value="1"/>
</dbReference>
<feature type="domain" description="Pseudouridine synthase I TruA alpha/beta" evidence="8">
    <location>
        <begin position="7"/>
        <end position="104"/>
    </location>
</feature>
<dbReference type="NCBIfam" id="TIGR00071">
    <property type="entry name" value="hisT_truA"/>
    <property type="match status" value="1"/>
</dbReference>
<accession>A0A5N7J6H5</accession>
<dbReference type="SUPFAM" id="SSF55120">
    <property type="entry name" value="Pseudouridine synthase"/>
    <property type="match status" value="1"/>
</dbReference>
<evidence type="ECO:0000313" key="9">
    <source>
        <dbReference type="EMBL" id="MPQ64335.1"/>
    </source>
</evidence>
<dbReference type="GO" id="GO:0160147">
    <property type="term" value="F:tRNA pseudouridine(38-40) synthase activity"/>
    <property type="evidence" value="ECO:0007669"/>
    <property type="project" value="UniProtKB-EC"/>
</dbReference>
<dbReference type="InterPro" id="IPR020097">
    <property type="entry name" value="PsdUridine_synth_TruA_a/b_dom"/>
</dbReference>
<proteinExistence type="inferred from homology"/>
<comment type="catalytic activity">
    <reaction evidence="4 7">
        <text>uridine(38/39/40) in tRNA = pseudouridine(38/39/40) in tRNA</text>
        <dbReference type="Rhea" id="RHEA:22376"/>
        <dbReference type="Rhea" id="RHEA-COMP:10085"/>
        <dbReference type="Rhea" id="RHEA-COMP:10087"/>
        <dbReference type="ChEBI" id="CHEBI:65314"/>
        <dbReference type="ChEBI" id="CHEBI:65315"/>
        <dbReference type="EC" id="5.4.99.12"/>
    </reaction>
</comment>
<dbReference type="InterPro" id="IPR020095">
    <property type="entry name" value="PsdUridine_synth_TruA_C"/>
</dbReference>
<comment type="subunit">
    <text evidence="4">Homodimer.</text>
</comment>
<sequence>MRNIKIIIEYDGTNYSGWQRQNNVMTIQEKIESAIEELTGEKTQITGSSRTDAGVHANGYTGNFYTNSKIVIEKFTGAINSKLPRDIVILQSFEVPYEFHSRYNSMGKMYSYTIINRRQAVAVGRDYIYHHKQILDVEAMQIGAQYFMGTHDFSAFKNLGSSAKTSVRTISRLDIVKNEEIIKIYIAADGFLYNMVRIIVGALIRVGEGKIKPSEIKDIIESKQRSKAGKSVPANGLCLEEVFY</sequence>
<evidence type="ECO:0000256" key="3">
    <source>
        <dbReference type="ARBA" id="ARBA00023235"/>
    </source>
</evidence>
<feature type="domain" description="Pseudouridine synthase I TruA alpha/beta" evidence="8">
    <location>
        <begin position="144"/>
        <end position="244"/>
    </location>
</feature>
<dbReference type="PANTHER" id="PTHR11142">
    <property type="entry name" value="PSEUDOURIDYLATE SYNTHASE"/>
    <property type="match status" value="1"/>
</dbReference>
<dbReference type="AlphaFoldDB" id="A0A5N7J6H5"/>
<keyword evidence="2 4" id="KW-0819">tRNA processing</keyword>
<dbReference type="EMBL" id="SPSF01000044">
    <property type="protein sequence ID" value="MPQ64335.1"/>
    <property type="molecule type" value="Genomic_DNA"/>
</dbReference>
<dbReference type="GO" id="GO:0031119">
    <property type="term" value="P:tRNA pseudouridine synthesis"/>
    <property type="evidence" value="ECO:0007669"/>
    <property type="project" value="UniProtKB-UniRule"/>
</dbReference>
<evidence type="ECO:0000256" key="2">
    <source>
        <dbReference type="ARBA" id="ARBA00022694"/>
    </source>
</evidence>
<gene>
    <name evidence="4 9" type="primary">truA</name>
    <name evidence="9" type="ORF">E4V82_19780</name>
</gene>
<dbReference type="CDD" id="cd02570">
    <property type="entry name" value="PseudoU_synth_EcTruA"/>
    <property type="match status" value="1"/>
</dbReference>
<dbReference type="PANTHER" id="PTHR11142:SF0">
    <property type="entry name" value="TRNA PSEUDOURIDINE SYNTHASE-LIKE 1"/>
    <property type="match status" value="1"/>
</dbReference>
<dbReference type="Proteomes" id="UP000342249">
    <property type="component" value="Unassembled WGS sequence"/>
</dbReference>
<evidence type="ECO:0000256" key="5">
    <source>
        <dbReference type="PIRSR" id="PIRSR001430-1"/>
    </source>
</evidence>
<evidence type="ECO:0000256" key="1">
    <source>
        <dbReference type="ARBA" id="ARBA00009375"/>
    </source>
</evidence>
<dbReference type="RefSeq" id="WP_162523294.1">
    <property type="nucleotide sequence ID" value="NZ_SPSE01000045.1"/>
</dbReference>
<dbReference type="InterPro" id="IPR020103">
    <property type="entry name" value="PsdUridine_synth_cat_dom_sf"/>
</dbReference>
<comment type="similarity">
    <text evidence="1 4 7">Belongs to the tRNA pseudouridine synthase TruA family.</text>
</comment>
<dbReference type="GO" id="GO:0003723">
    <property type="term" value="F:RNA binding"/>
    <property type="evidence" value="ECO:0007669"/>
    <property type="project" value="InterPro"/>
</dbReference>
<dbReference type="FunFam" id="3.30.70.580:FF:000001">
    <property type="entry name" value="tRNA pseudouridine synthase A"/>
    <property type="match status" value="1"/>
</dbReference>
<comment type="caution">
    <text evidence="4">Lacks conserved residue(s) required for the propagation of feature annotation.</text>
</comment>
<evidence type="ECO:0000256" key="4">
    <source>
        <dbReference type="HAMAP-Rule" id="MF_00171"/>
    </source>
</evidence>
<evidence type="ECO:0000256" key="7">
    <source>
        <dbReference type="RuleBase" id="RU003792"/>
    </source>
</evidence>
<protein>
    <recommendedName>
        <fullName evidence="4">tRNA pseudouridine synthase A</fullName>
        <ecNumber evidence="4">5.4.99.12</ecNumber>
    </recommendedName>
    <alternativeName>
        <fullName evidence="4">tRNA pseudouridine(38-40) synthase</fullName>
    </alternativeName>
    <alternativeName>
        <fullName evidence="4">tRNA pseudouridylate synthase I</fullName>
    </alternativeName>
    <alternativeName>
        <fullName evidence="4">tRNA-uridine isomerase I</fullName>
    </alternativeName>
</protein>
<name>A0A5N7J6H5_9CLOT</name>
<feature type="active site" description="Nucleophile" evidence="4 5">
    <location>
        <position position="52"/>
    </location>
</feature>
<dbReference type="HAMAP" id="MF_00171">
    <property type="entry name" value="TruA"/>
    <property type="match status" value="1"/>
</dbReference>
<dbReference type="InterPro" id="IPR001406">
    <property type="entry name" value="PsdUridine_synth_TruA"/>
</dbReference>
<evidence type="ECO:0000256" key="6">
    <source>
        <dbReference type="PIRSR" id="PIRSR001430-2"/>
    </source>
</evidence>
<comment type="function">
    <text evidence="4">Formation of pseudouridine at positions 38, 39 and 40 in the anticodon stem and loop of transfer RNAs.</text>
</comment>
<organism evidence="9 10">
    <name type="scientific">Clostridium estertheticum</name>
    <dbReference type="NCBI Taxonomy" id="238834"/>
    <lineage>
        <taxon>Bacteria</taxon>
        <taxon>Bacillati</taxon>
        <taxon>Bacillota</taxon>
        <taxon>Clostridia</taxon>
        <taxon>Eubacteriales</taxon>
        <taxon>Clostridiaceae</taxon>
        <taxon>Clostridium</taxon>
    </lineage>
</organism>
<dbReference type="InterPro" id="IPR020094">
    <property type="entry name" value="TruA/RsuA/RluB/E/F_N"/>
</dbReference>
<dbReference type="EC" id="5.4.99.12" evidence="4"/>
<evidence type="ECO:0000259" key="8">
    <source>
        <dbReference type="Pfam" id="PF01416"/>
    </source>
</evidence>
<dbReference type="Pfam" id="PF01416">
    <property type="entry name" value="PseudoU_synth_1"/>
    <property type="match status" value="2"/>
</dbReference>
<comment type="caution">
    <text evidence="9">The sequence shown here is derived from an EMBL/GenBank/DDBJ whole genome shotgun (WGS) entry which is preliminary data.</text>
</comment>
<feature type="binding site" evidence="4 6">
    <location>
        <position position="110"/>
    </location>
    <ligand>
        <name>substrate</name>
    </ligand>
</feature>
<reference evidence="9 10" key="1">
    <citation type="journal article" date="2019" name="Lett. Appl. Microbiol.">
        <title>A case of 'blown pack' spoilage of vacuum-packaged pork likely associated with Clostridium estertheticum in Canada.</title>
        <authorList>
            <person name="Zhang P."/>
            <person name="Ward P."/>
            <person name="McMullen L.M."/>
            <person name="Yang X."/>
        </authorList>
    </citation>
    <scope>NUCLEOTIDE SEQUENCE [LARGE SCALE GENOMIC DNA]</scope>
    <source>
        <strain evidence="9 10">MA19</strain>
    </source>
</reference>
<dbReference type="PIRSF" id="PIRSF001430">
    <property type="entry name" value="tRNA_psdUrid_synth"/>
    <property type="match status" value="1"/>
</dbReference>
<dbReference type="Gene3D" id="3.30.70.660">
    <property type="entry name" value="Pseudouridine synthase I, catalytic domain, C-terminal subdomain"/>
    <property type="match status" value="1"/>
</dbReference>